<name>A0A336MX95_CULSO</name>
<evidence type="ECO:0000256" key="1">
    <source>
        <dbReference type="ARBA" id="ARBA00023157"/>
    </source>
</evidence>
<feature type="region of interest" description="Disordered" evidence="3">
    <location>
        <begin position="1015"/>
        <end position="1085"/>
    </location>
</feature>
<dbReference type="InterPro" id="IPR036383">
    <property type="entry name" value="TSP1_rpt_sf"/>
</dbReference>
<dbReference type="Gene3D" id="2.60.120.290">
    <property type="entry name" value="Spermadhesin, CUB domain"/>
    <property type="match status" value="1"/>
</dbReference>
<feature type="signal peptide" evidence="5">
    <location>
        <begin position="1"/>
        <end position="23"/>
    </location>
</feature>
<dbReference type="Pfam" id="PF00090">
    <property type="entry name" value="TSP_1"/>
    <property type="match status" value="1"/>
</dbReference>
<feature type="region of interest" description="Disordered" evidence="3">
    <location>
        <begin position="770"/>
        <end position="808"/>
    </location>
</feature>
<dbReference type="SUPFAM" id="SSF82895">
    <property type="entry name" value="TSP-1 type 1 repeat"/>
    <property type="match status" value="1"/>
</dbReference>
<dbReference type="Pfam" id="PF00431">
    <property type="entry name" value="CUB"/>
    <property type="match status" value="1"/>
</dbReference>
<dbReference type="InterPro" id="IPR038877">
    <property type="entry name" value="THSD1"/>
</dbReference>
<dbReference type="PANTHER" id="PTHR16311">
    <property type="entry name" value="THROMBOSPONDIN TYPE I DOMAIN-CONTAINING 1"/>
    <property type="match status" value="1"/>
</dbReference>
<evidence type="ECO:0000313" key="7">
    <source>
        <dbReference type="EMBL" id="SSX35032.1"/>
    </source>
</evidence>
<dbReference type="PANTHER" id="PTHR16311:SF3">
    <property type="entry name" value="THROMBOSPONDIN TYPE-1 DOMAIN-CONTAINING PROTEIN 1"/>
    <property type="match status" value="1"/>
</dbReference>
<feature type="compositionally biased region" description="Basic and acidic residues" evidence="3">
    <location>
        <begin position="893"/>
        <end position="902"/>
    </location>
</feature>
<sequence>MDFFEVIMVAMLFFLLLPAPPLPMSFSSVFHDHYFQRLYCNNDYHNYNKTNNDRKQKRNYILFLLIRLINFLGNIKLAKGFNILLVLFIWQLSDINVKNTVLAAQRGRLIVPVSYVAQSNDLQIQLVSYASLTKYDQDLRLQITRMESSGRVTVGVLDVFPDPFLNVTQITISCQYFIRGGTYELEIVGNDINSTLDNRSNDRLRQYLDVRWPVAHMMATTNTIATYPNHSVKVHLEFEGVECQRIDPSLADLPEFWLELVYCGQETICDSANVTTKSQILYTEPLRGLVSSKIIELSCDLFGLAGNYIFQLKPISPTPSYVKAAVMIRADWSEKFVFNVHAHSIFPCEPHSGGIGVLFEYPACILDQSDRVRLYAKLRADVASLSPPTSLHYITEQRVIKGQHSLHFDCELFTEKYVEYCFVYVSQAISGAVADVRMDCVPTLPVKDSDTGGWSPFSNWSACSTNCGKGVRYRYRFCDSPPPRYGAKFCEGPSVETEACYGIKNPDSFECLYGEYDKTVLEHGNVMEEIGPACRCGCIIHLGKVKSKRVIASSAQACPGRTFWLIQADEGHQIQFKLDFFRLPCSNQYLRVRDGDTLQADLIGGYIGGMENNLNVLESTGPQLLIEFFSDDLTHSNNGLCGGGFLGHATQIKLNSIANITVSAIIKNPIQSHKIKIIDFKLTLAHLAAIVFVCFISLISLLLGIQYIFRYHKYEKTNREPDSPSHTPTVSHPASRAMSTTTLISEVISMVKLRPKLSVKHARLRESVDVDNLENQDGHEMEQLKSSSTNTLKASTSHDELNPKNNNLSKTFKLVNKRLEKLGLNNQNESTSLPELPMDTPILNKKRSELKEIDIPKSAENFEIKKLNTKPNSKDQQSLTPSPNDRNSFASDASEKKNEERSLTASTSMGSNSTLTNGCYSPAFNMASKAVISRANNPKESKEKKNREKLMATTGSEFSLSNPEELEMDYYDYNVINSAAAPGSYLGMDPAFLVWIPPIDEGDVINEMERNEPHYEEILPRESSTDDLSCDTEKTFKVPPKPPRRSISSSYQTNQEIKALLSKSPSDKHFDDNDKKSSEESIQMSELTPRKHLKESIEVQKETTISLMKATTDNRIADFYGLSDIQFADDVDDVYEETRCIDENRRIEEENTRYKV</sequence>
<dbReference type="Gene3D" id="2.20.100.10">
    <property type="entry name" value="Thrombospondin type-1 (TSP1) repeat"/>
    <property type="match status" value="1"/>
</dbReference>
<feature type="chain" id="PRO_5016449107" evidence="5">
    <location>
        <begin position="24"/>
        <end position="1156"/>
    </location>
</feature>
<evidence type="ECO:0000256" key="3">
    <source>
        <dbReference type="SAM" id="MobiDB-lite"/>
    </source>
</evidence>
<protein>
    <submittedName>
        <fullName evidence="7">CSON008984 protein</fullName>
    </submittedName>
</protein>
<dbReference type="InterPro" id="IPR000884">
    <property type="entry name" value="TSP1_rpt"/>
</dbReference>
<evidence type="ECO:0000256" key="4">
    <source>
        <dbReference type="SAM" id="Phobius"/>
    </source>
</evidence>
<dbReference type="SUPFAM" id="SSF49854">
    <property type="entry name" value="Spermadhesin, CUB domain"/>
    <property type="match status" value="1"/>
</dbReference>
<feature type="compositionally biased region" description="Polar residues" evidence="3">
    <location>
        <begin position="903"/>
        <end position="915"/>
    </location>
</feature>
<feature type="compositionally biased region" description="Basic and acidic residues" evidence="3">
    <location>
        <begin position="1015"/>
        <end position="1024"/>
    </location>
</feature>
<dbReference type="EMBL" id="UFQT01003475">
    <property type="protein sequence ID" value="SSX35032.1"/>
    <property type="molecule type" value="Genomic_DNA"/>
</dbReference>
<dbReference type="GO" id="GO:0071944">
    <property type="term" value="C:cell periphery"/>
    <property type="evidence" value="ECO:0007669"/>
    <property type="project" value="TreeGrafter"/>
</dbReference>
<keyword evidence="4" id="KW-0472">Membrane</keyword>
<accession>A0A336MX95</accession>
<dbReference type="CDD" id="cd00041">
    <property type="entry name" value="CUB"/>
    <property type="match status" value="1"/>
</dbReference>
<keyword evidence="1" id="KW-1015">Disulfide bond</keyword>
<feature type="compositionally biased region" description="Polar residues" evidence="3">
    <location>
        <begin position="869"/>
        <end position="891"/>
    </location>
</feature>
<keyword evidence="4" id="KW-0812">Transmembrane</keyword>
<feature type="region of interest" description="Disordered" evidence="3">
    <location>
        <begin position="865"/>
        <end position="915"/>
    </location>
</feature>
<keyword evidence="4" id="KW-1133">Transmembrane helix</keyword>
<dbReference type="FunFam" id="2.20.100.10:FF:000001">
    <property type="entry name" value="semaphorin-5A isoform X1"/>
    <property type="match status" value="1"/>
</dbReference>
<feature type="region of interest" description="Disordered" evidence="3">
    <location>
        <begin position="825"/>
        <end position="849"/>
    </location>
</feature>
<dbReference type="PROSITE" id="PS01180">
    <property type="entry name" value="CUB"/>
    <property type="match status" value="1"/>
</dbReference>
<evidence type="ECO:0000259" key="6">
    <source>
        <dbReference type="PROSITE" id="PS01180"/>
    </source>
</evidence>
<dbReference type="AlphaFoldDB" id="A0A336MX95"/>
<evidence type="ECO:0000256" key="5">
    <source>
        <dbReference type="SAM" id="SignalP"/>
    </source>
</evidence>
<dbReference type="VEuPathDB" id="VectorBase:CSON008984"/>
<reference evidence="7" key="1">
    <citation type="submission" date="2018-07" db="EMBL/GenBank/DDBJ databases">
        <authorList>
            <person name="Quirk P.G."/>
            <person name="Krulwich T.A."/>
        </authorList>
    </citation>
    <scope>NUCLEOTIDE SEQUENCE</scope>
</reference>
<feature type="transmembrane region" description="Helical" evidence="4">
    <location>
        <begin position="684"/>
        <end position="709"/>
    </location>
</feature>
<feature type="compositionally biased region" description="Polar residues" evidence="3">
    <location>
        <begin position="784"/>
        <end position="795"/>
    </location>
</feature>
<comment type="caution">
    <text evidence="2">Lacks conserved residue(s) required for the propagation of feature annotation.</text>
</comment>
<keyword evidence="5" id="KW-0732">Signal</keyword>
<dbReference type="PROSITE" id="PS50092">
    <property type="entry name" value="TSP1"/>
    <property type="match status" value="1"/>
</dbReference>
<proteinExistence type="predicted"/>
<feature type="domain" description="CUB" evidence="6">
    <location>
        <begin position="536"/>
        <end position="652"/>
    </location>
</feature>
<evidence type="ECO:0000256" key="2">
    <source>
        <dbReference type="PROSITE-ProRule" id="PRU00059"/>
    </source>
</evidence>
<organism evidence="7">
    <name type="scientific">Culicoides sonorensis</name>
    <name type="common">Biting midge</name>
    <dbReference type="NCBI Taxonomy" id="179676"/>
    <lineage>
        <taxon>Eukaryota</taxon>
        <taxon>Metazoa</taxon>
        <taxon>Ecdysozoa</taxon>
        <taxon>Arthropoda</taxon>
        <taxon>Hexapoda</taxon>
        <taxon>Insecta</taxon>
        <taxon>Pterygota</taxon>
        <taxon>Neoptera</taxon>
        <taxon>Endopterygota</taxon>
        <taxon>Diptera</taxon>
        <taxon>Nematocera</taxon>
        <taxon>Chironomoidea</taxon>
        <taxon>Ceratopogonidae</taxon>
        <taxon>Ceratopogoninae</taxon>
        <taxon>Culicoides</taxon>
        <taxon>Monoculicoides</taxon>
    </lineage>
</organism>
<gene>
    <name evidence="7" type="primary">CSON008984</name>
</gene>
<feature type="compositionally biased region" description="Polar residues" evidence="3">
    <location>
        <begin position="724"/>
        <end position="737"/>
    </location>
</feature>
<dbReference type="InterPro" id="IPR035914">
    <property type="entry name" value="Sperma_CUB_dom_sf"/>
</dbReference>
<dbReference type="OMA" id="IIPCGVF"/>
<dbReference type="SMART" id="SM00209">
    <property type="entry name" value="TSP1"/>
    <property type="match status" value="1"/>
</dbReference>
<feature type="region of interest" description="Disordered" evidence="3">
    <location>
        <begin position="717"/>
        <end position="737"/>
    </location>
</feature>
<feature type="compositionally biased region" description="Basic and acidic residues" evidence="3">
    <location>
        <begin position="1065"/>
        <end position="1079"/>
    </location>
</feature>
<dbReference type="InterPro" id="IPR000859">
    <property type="entry name" value="CUB_dom"/>
</dbReference>